<keyword evidence="10" id="KW-0472">Membrane</keyword>
<evidence type="ECO:0000313" key="15">
    <source>
        <dbReference type="EMBL" id="KZZ93133.1"/>
    </source>
</evidence>
<evidence type="ECO:0000256" key="6">
    <source>
        <dbReference type="ARBA" id="ARBA00022816"/>
    </source>
</evidence>
<comment type="subcellular location">
    <subcellularLocation>
        <location evidence="1">Nucleus membrane</location>
        <topology evidence="1">Peripheral membrane protein</topology>
        <orientation evidence="1">Cytoplasmic side</orientation>
    </subcellularLocation>
    <subcellularLocation>
        <location evidence="3">Nucleus membrane</location>
        <topology evidence="3">Peripheral membrane protein</topology>
        <orientation evidence="3">Nucleoplasmic side</orientation>
    </subcellularLocation>
    <subcellularLocation>
        <location evidence="2">Nucleus</location>
        <location evidence="2">Nuclear pore complex</location>
    </subcellularLocation>
</comment>
<sequence length="1349" mass="150123">MFSSQSSTSHPPPGAFSPGQSQSKFRNSGFGDSFANAFAGSTSSGPFASSTQQQSPQHATRPLHPIPDPIPPSRPATLDARTKAAEKIDTALNYDSAYPNLDEYLSQGTSYIYSVMNGPQVPFELVKMYNIPDAIFSKYNVASINTGMGLFAEIDYAWISIDNALFMWNYTHPNPELVGLEGQPSTINTVTLARPRKGVFLDSVSHILVLGMTDRVSIIGLSCTEVNGFKTVELFATGMHTSTRGINVDVMASTASGRVFFAGYMDNDIYELKYQQTEGWFYGKCSKVNHTTKGMAAFAPMIAFSNRKAYEHCVQMVVDDSRNLLYTLSSTSDIRVFQIKEDGSLNLALLKKRYDISVNILHVIHPTTEFNADTPIVSINAIPASEATRYHLVATISSGHRIYLSITSGNPYDLSINPSYSSITMQALHVKLPPPHSIAGRPDMRTAESMRRLTNTYLARQYSPGYYISVRHVSDSSDEVFLALPDSGRRVQTVESAGSRSIGDIAMFLKLGSVVLDVGLCSGSLRPPYPAKGNELAVQFDAPATEIAILTNSGVHIVRRRRFVDTLVALIRAYRNETLNDVLVQFIDFYGRNEVMATALAVACGQGYELTSENHLVRTSDPEVIETARKIFIEHGGKPRFKEIATPATQLGAEDVVLSPRFTGIALYVSRLLRSIWKSTIISETTTPHGVTYNKTVSEKKLQSIQKELVTLQSFFKANKNFIEGLSGPEALSQVATKEEELLLQTEHRHTHAMISLVADAIEGISFVLLWYGEQLGEIRNLLPDFSKERYCKLTFQRLFSTPRGQVMAKDLVKAIVNRNITKGSNVETIAEGLRRRCGSFCSAEDVIIFKAQELLKRAGEAGSDSDLARTLLNDSLDLFKRVADCLPMEYLETAVNQYISYKFYAGAIYLCLEVAAAQDPTNRALSYIRDNSPPGDIRKEALDKRQTCYNHIYKAIESLDKLAADDPGIVDGTWTLVATRRAEAYEVITSCQDEVFLTCLYSWYLSSGRSDRLLEIKTPFVVTFLQRVSKDNIERADLLWRYHIQLQQFHEAAAVQLDLAKSNHNLNLSKRIEYLGQAAANAAVYSSDFSRAARQRLLQEISTLIDIANVQFDLLQRLERDPRVNPEKRDEILGGVDGEIMDLSTLFNMYADPGGYHDICLQIMYLANHRNVADIKAAWDNLISHTHAEAAKQTSDHYPYEAVAETIRVLAGKLQLSTTIFPIPVLLPLLEKYVVENQLGVGPQNWVVDLFLDLKVPHEALYTVLEAIFYNDEVPFHGKNRRYIGRDLLYLIVSWYKSAMRVGGVAFGSEAVANRILETLMLLQQCGLDDASVQLCGDLRENIAAALQ</sequence>
<evidence type="ECO:0000313" key="16">
    <source>
        <dbReference type="Proteomes" id="UP000242877"/>
    </source>
</evidence>
<evidence type="ECO:0000256" key="11">
    <source>
        <dbReference type="ARBA" id="ARBA00023242"/>
    </source>
</evidence>
<evidence type="ECO:0000256" key="1">
    <source>
        <dbReference type="ARBA" id="ARBA00004335"/>
    </source>
</evidence>
<dbReference type="InterPro" id="IPR007187">
    <property type="entry name" value="Nucleoporin_Nup133/Nup155_C"/>
</dbReference>
<dbReference type="GO" id="GO:0036228">
    <property type="term" value="P:protein localization to nuclear inner membrane"/>
    <property type="evidence" value="ECO:0007669"/>
    <property type="project" value="TreeGrafter"/>
</dbReference>
<evidence type="ECO:0000256" key="5">
    <source>
        <dbReference type="ARBA" id="ARBA00022448"/>
    </source>
</evidence>
<dbReference type="OrthoDB" id="338970at2759"/>
<dbReference type="GO" id="GO:0006405">
    <property type="term" value="P:RNA export from nucleus"/>
    <property type="evidence" value="ECO:0007669"/>
    <property type="project" value="TreeGrafter"/>
</dbReference>
<feature type="compositionally biased region" description="Pro residues" evidence="12">
    <location>
        <begin position="64"/>
        <end position="74"/>
    </location>
</feature>
<keyword evidence="11" id="KW-0539">Nucleus</keyword>
<dbReference type="GO" id="GO:0000972">
    <property type="term" value="P:transcription-dependent tethering of RNA polymerase II gene DNA at nuclear periphery"/>
    <property type="evidence" value="ECO:0007669"/>
    <property type="project" value="TreeGrafter"/>
</dbReference>
<dbReference type="InterPro" id="IPR042537">
    <property type="entry name" value="Nucleoporin_Nup155_C_2"/>
</dbReference>
<dbReference type="GO" id="GO:0051028">
    <property type="term" value="P:mRNA transport"/>
    <property type="evidence" value="ECO:0007669"/>
    <property type="project" value="UniProtKB-KW"/>
</dbReference>
<dbReference type="InterPro" id="IPR042538">
    <property type="entry name" value="Nucleoporin_Nup155_C_3"/>
</dbReference>
<evidence type="ECO:0000256" key="2">
    <source>
        <dbReference type="ARBA" id="ARBA00004567"/>
    </source>
</evidence>
<dbReference type="EMBL" id="AZGZ01000009">
    <property type="protein sequence ID" value="KZZ93133.1"/>
    <property type="molecule type" value="Genomic_DNA"/>
</dbReference>
<dbReference type="FunFam" id="1.25.40.440:FF:000001">
    <property type="entry name" value="Nuclear pore complex subunit"/>
    <property type="match status" value="1"/>
</dbReference>
<feature type="region of interest" description="Disordered" evidence="12">
    <location>
        <begin position="1"/>
        <end position="80"/>
    </location>
</feature>
<dbReference type="GO" id="GO:0017056">
    <property type="term" value="F:structural constituent of nuclear pore"/>
    <property type="evidence" value="ECO:0007669"/>
    <property type="project" value="InterPro"/>
</dbReference>
<comment type="similarity">
    <text evidence="4">Belongs to the non-repetitive/WGA-negative nucleoporin family.</text>
</comment>
<dbReference type="InterPro" id="IPR014908">
    <property type="entry name" value="Nucleoporin_Nup133/Nup155_N"/>
</dbReference>
<dbReference type="Pfam" id="PF03177">
    <property type="entry name" value="Nucleoporin_C"/>
    <property type="match status" value="1"/>
</dbReference>
<evidence type="ECO:0000256" key="7">
    <source>
        <dbReference type="ARBA" id="ARBA00022927"/>
    </source>
</evidence>
<dbReference type="InterPro" id="IPR042533">
    <property type="entry name" value="Nucleoporin_Nup155_C_1"/>
</dbReference>
<protein>
    <submittedName>
        <fullName evidence="15">Non-repetitive nucleoporin</fullName>
    </submittedName>
</protein>
<keyword evidence="9" id="KW-0906">Nuclear pore complex</keyword>
<keyword evidence="7" id="KW-0653">Protein transport</keyword>
<dbReference type="GO" id="GO:0006606">
    <property type="term" value="P:protein import into nucleus"/>
    <property type="evidence" value="ECO:0007669"/>
    <property type="project" value="TreeGrafter"/>
</dbReference>
<dbReference type="Gene3D" id="1.25.40.440">
    <property type="entry name" value="Nucleoporin, helical domain, central subdomain"/>
    <property type="match status" value="1"/>
</dbReference>
<proteinExistence type="inferred from homology"/>
<evidence type="ECO:0000256" key="9">
    <source>
        <dbReference type="ARBA" id="ARBA00023132"/>
    </source>
</evidence>
<dbReference type="Gene3D" id="1.25.40.450">
    <property type="entry name" value="Nucleoporin, helical domain, N-terminal subdomain"/>
    <property type="match status" value="1"/>
</dbReference>
<keyword evidence="6" id="KW-0509">mRNA transport</keyword>
<dbReference type="VEuPathDB" id="FungiDB:AAP_02599"/>
<evidence type="ECO:0000259" key="14">
    <source>
        <dbReference type="Pfam" id="PF08801"/>
    </source>
</evidence>
<dbReference type="Pfam" id="PF08801">
    <property type="entry name" value="Nucleoporin_N"/>
    <property type="match status" value="1"/>
</dbReference>
<dbReference type="FunFam" id="1.25.40.450:FF:000002">
    <property type="entry name" value="Putative non-repetitive nucleoporin"/>
    <property type="match status" value="1"/>
</dbReference>
<feature type="domain" description="Nucleoporin Nup133/Nup155-like C-terminal" evidence="13">
    <location>
        <begin position="659"/>
        <end position="1318"/>
    </location>
</feature>
<dbReference type="InterPro" id="IPR004870">
    <property type="entry name" value="Nucleoporin_Nup155"/>
</dbReference>
<dbReference type="Proteomes" id="UP000242877">
    <property type="component" value="Unassembled WGS sequence"/>
</dbReference>
<evidence type="ECO:0000259" key="13">
    <source>
        <dbReference type="Pfam" id="PF03177"/>
    </source>
</evidence>
<dbReference type="GO" id="GO:0044611">
    <property type="term" value="C:nuclear pore inner ring"/>
    <property type="evidence" value="ECO:0007669"/>
    <property type="project" value="TreeGrafter"/>
</dbReference>
<keyword evidence="8" id="KW-0811">Translocation</keyword>
<feature type="compositionally biased region" description="Polar residues" evidence="12">
    <location>
        <begin position="39"/>
        <end position="58"/>
    </location>
</feature>
<evidence type="ECO:0000256" key="8">
    <source>
        <dbReference type="ARBA" id="ARBA00023010"/>
    </source>
</evidence>
<dbReference type="Gene3D" id="1.20.120.1880">
    <property type="entry name" value="Nucleoporin, helical C-terminal domain"/>
    <property type="match status" value="1"/>
</dbReference>
<dbReference type="PANTHER" id="PTHR10350:SF6">
    <property type="entry name" value="NUCLEAR PORE COMPLEX PROTEIN NUP155"/>
    <property type="match status" value="1"/>
</dbReference>
<comment type="caution">
    <text evidence="15">The sequence shown here is derived from an EMBL/GenBank/DDBJ whole genome shotgun (WGS) entry which is preliminary data.</text>
</comment>
<gene>
    <name evidence="15" type="ORF">AAP_02599</name>
</gene>
<evidence type="ECO:0000256" key="3">
    <source>
        <dbReference type="ARBA" id="ARBA00004620"/>
    </source>
</evidence>
<feature type="domain" description="Nucleoporin Nup133/Nup155-like N-terminal" evidence="14">
    <location>
        <begin position="124"/>
        <end position="557"/>
    </location>
</feature>
<dbReference type="GO" id="GO:0051292">
    <property type="term" value="P:nuclear pore complex assembly"/>
    <property type="evidence" value="ECO:0007669"/>
    <property type="project" value="UniProtKB-ARBA"/>
</dbReference>
<evidence type="ECO:0000256" key="10">
    <source>
        <dbReference type="ARBA" id="ARBA00023136"/>
    </source>
</evidence>
<dbReference type="Gene3D" id="1.20.58.1780">
    <property type="match status" value="1"/>
</dbReference>
<evidence type="ECO:0000256" key="4">
    <source>
        <dbReference type="ARBA" id="ARBA00007373"/>
    </source>
</evidence>
<organism evidence="15 16">
    <name type="scientific">Ascosphaera apis ARSEF 7405</name>
    <dbReference type="NCBI Taxonomy" id="392613"/>
    <lineage>
        <taxon>Eukaryota</taxon>
        <taxon>Fungi</taxon>
        <taxon>Dikarya</taxon>
        <taxon>Ascomycota</taxon>
        <taxon>Pezizomycotina</taxon>
        <taxon>Eurotiomycetes</taxon>
        <taxon>Eurotiomycetidae</taxon>
        <taxon>Onygenales</taxon>
        <taxon>Ascosphaeraceae</taxon>
        <taxon>Ascosphaera</taxon>
    </lineage>
</organism>
<dbReference type="GO" id="GO:0031965">
    <property type="term" value="C:nuclear membrane"/>
    <property type="evidence" value="ECO:0007669"/>
    <property type="project" value="UniProtKB-SubCell"/>
</dbReference>
<keyword evidence="16" id="KW-1185">Reference proteome</keyword>
<reference evidence="15 16" key="1">
    <citation type="journal article" date="2016" name="Genome Biol. Evol.">
        <title>Divergent and convergent evolution of fungal pathogenicity.</title>
        <authorList>
            <person name="Shang Y."/>
            <person name="Xiao G."/>
            <person name="Zheng P."/>
            <person name="Cen K."/>
            <person name="Zhan S."/>
            <person name="Wang C."/>
        </authorList>
    </citation>
    <scope>NUCLEOTIDE SEQUENCE [LARGE SCALE GENOMIC DNA]</scope>
    <source>
        <strain evidence="15 16">ARSEF 7405</strain>
    </source>
</reference>
<name>A0A162IGL3_9EURO</name>
<keyword evidence="5" id="KW-0813">Transport</keyword>
<dbReference type="PANTHER" id="PTHR10350">
    <property type="entry name" value="NUCLEAR PORE COMPLEX PROTEIN NUP155"/>
    <property type="match status" value="1"/>
</dbReference>
<dbReference type="FunFam" id="1.20.120.1880:FF:000004">
    <property type="entry name" value="Non-repetitive nucleoporin, putative"/>
    <property type="match status" value="1"/>
</dbReference>
<accession>A0A162IGL3</accession>
<evidence type="ECO:0000256" key="12">
    <source>
        <dbReference type="SAM" id="MobiDB-lite"/>
    </source>
</evidence>